<feature type="transmembrane region" description="Helical" evidence="6">
    <location>
        <begin position="460"/>
        <end position="482"/>
    </location>
</feature>
<feature type="transmembrane region" description="Helical" evidence="6">
    <location>
        <begin position="385"/>
        <end position="403"/>
    </location>
</feature>
<comment type="similarity">
    <text evidence="2">Belongs to the purine-cytosine permease (2.A.39) family.</text>
</comment>
<feature type="transmembrane region" description="Helical" evidence="6">
    <location>
        <begin position="350"/>
        <end position="373"/>
    </location>
</feature>
<comment type="subcellular location">
    <subcellularLocation>
        <location evidence="1">Membrane</location>
        <topology evidence="1">Multi-pass membrane protein</topology>
    </subcellularLocation>
</comment>
<feature type="transmembrane region" description="Helical" evidence="6">
    <location>
        <begin position="415"/>
        <end position="439"/>
    </location>
</feature>
<feature type="transmembrane region" description="Helical" evidence="6">
    <location>
        <begin position="189"/>
        <end position="206"/>
    </location>
</feature>
<dbReference type="Pfam" id="PF02133">
    <property type="entry name" value="Transp_cyt_pur"/>
    <property type="match status" value="1"/>
</dbReference>
<protein>
    <submittedName>
        <fullName evidence="7">Uracil permease</fullName>
    </submittedName>
</protein>
<evidence type="ECO:0000256" key="1">
    <source>
        <dbReference type="ARBA" id="ARBA00004141"/>
    </source>
</evidence>
<reference evidence="7 8" key="1">
    <citation type="journal article" date="2012" name="Science">
        <title>The Paleozoic origin of enzymatic lignin decomposition reconstructed from 31 fungal genomes.</title>
        <authorList>
            <person name="Floudas D."/>
            <person name="Binder M."/>
            <person name="Riley R."/>
            <person name="Barry K."/>
            <person name="Blanchette R.A."/>
            <person name="Henrissat B."/>
            <person name="Martinez A.T."/>
            <person name="Otillar R."/>
            <person name="Spatafora J.W."/>
            <person name="Yadav J.S."/>
            <person name="Aerts A."/>
            <person name="Benoit I."/>
            <person name="Boyd A."/>
            <person name="Carlson A."/>
            <person name="Copeland A."/>
            <person name="Coutinho P.M."/>
            <person name="de Vries R.P."/>
            <person name="Ferreira P."/>
            <person name="Findley K."/>
            <person name="Foster B."/>
            <person name="Gaskell J."/>
            <person name="Glotzer D."/>
            <person name="Gorecki P."/>
            <person name="Heitman J."/>
            <person name="Hesse C."/>
            <person name="Hori C."/>
            <person name="Igarashi K."/>
            <person name="Jurgens J.A."/>
            <person name="Kallen N."/>
            <person name="Kersten P."/>
            <person name="Kohler A."/>
            <person name="Kuees U."/>
            <person name="Kumar T.K.A."/>
            <person name="Kuo A."/>
            <person name="LaButti K."/>
            <person name="Larrondo L.F."/>
            <person name="Lindquist E."/>
            <person name="Ling A."/>
            <person name="Lombard V."/>
            <person name="Lucas S."/>
            <person name="Lundell T."/>
            <person name="Martin R."/>
            <person name="McLaughlin D.J."/>
            <person name="Morgenstern I."/>
            <person name="Morin E."/>
            <person name="Murat C."/>
            <person name="Nagy L.G."/>
            <person name="Nolan M."/>
            <person name="Ohm R.A."/>
            <person name="Patyshakuliyeva A."/>
            <person name="Rokas A."/>
            <person name="Ruiz-Duenas F.J."/>
            <person name="Sabat G."/>
            <person name="Salamov A."/>
            <person name="Samejima M."/>
            <person name="Schmutz J."/>
            <person name="Slot J.C."/>
            <person name="St John F."/>
            <person name="Stenlid J."/>
            <person name="Sun H."/>
            <person name="Sun S."/>
            <person name="Syed K."/>
            <person name="Tsang A."/>
            <person name="Wiebenga A."/>
            <person name="Young D."/>
            <person name="Pisabarro A."/>
            <person name="Eastwood D.C."/>
            <person name="Martin F."/>
            <person name="Cullen D."/>
            <person name="Grigoriev I.V."/>
            <person name="Hibbett D.S."/>
        </authorList>
    </citation>
    <scope>NUCLEOTIDE SEQUENCE [LARGE SCALE GENOMIC DNA]</scope>
    <source>
        <strain evidence="7 8">MD-104</strain>
    </source>
</reference>
<organism evidence="7 8">
    <name type="scientific">Wolfiporia cocos (strain MD-104)</name>
    <name type="common">Brown rot fungus</name>
    <dbReference type="NCBI Taxonomy" id="742152"/>
    <lineage>
        <taxon>Eukaryota</taxon>
        <taxon>Fungi</taxon>
        <taxon>Dikarya</taxon>
        <taxon>Basidiomycota</taxon>
        <taxon>Agaricomycotina</taxon>
        <taxon>Agaricomycetes</taxon>
        <taxon>Polyporales</taxon>
        <taxon>Phaeolaceae</taxon>
        <taxon>Wolfiporia</taxon>
    </lineage>
</organism>
<evidence type="ECO:0000256" key="3">
    <source>
        <dbReference type="ARBA" id="ARBA00022692"/>
    </source>
</evidence>
<evidence type="ECO:0000256" key="5">
    <source>
        <dbReference type="ARBA" id="ARBA00023136"/>
    </source>
</evidence>
<evidence type="ECO:0000313" key="8">
    <source>
        <dbReference type="Proteomes" id="UP000218811"/>
    </source>
</evidence>
<evidence type="ECO:0000256" key="4">
    <source>
        <dbReference type="ARBA" id="ARBA00022989"/>
    </source>
</evidence>
<proteinExistence type="inferred from homology"/>
<dbReference type="PANTHER" id="PTHR30618:SF0">
    <property type="entry name" value="PURINE-URACIL PERMEASE NCS1"/>
    <property type="match status" value="1"/>
</dbReference>
<dbReference type="Proteomes" id="UP000218811">
    <property type="component" value="Unassembled WGS sequence"/>
</dbReference>
<keyword evidence="3 6" id="KW-0812">Transmembrane</keyword>
<gene>
    <name evidence="7" type="ORF">WOLCODRAFT_133866</name>
</gene>
<dbReference type="AlphaFoldDB" id="A0A2H3IZP1"/>
<sequence>MVSVNVVQPVRGWAGRLRHAFTSKEAFLEYIHTEGNAHQQHSWTNEDLKPSPPHMVNWRWYNFCLFWFGMGFGNWTLGSSLVGAGLAWWQATIAVWIAAFVSGTCMALNSRAAAHYHVGYPVILRTCFGMYGHYWPVLARGVCACLWVSVLNFQGGAFVSTMLHCVVGKRWNDLPAQFPDSVGTTVQRFIGFLIFWAIELPFCSLRPTRLKWLYTFKAWLLPPSVFGLLIYCLVQSKGELGSTAALAGTTESALPKGAVLAWLWVSSINSCMGNWSTFIANMPDFARYAQSPDAVLWTHVLFVPFPAAIGGMIGILGTAALQKAWGVTIWNQWDVLEAMLEHSWNGQMRFFVFLLAFCAAVFNFGSILGANLLPFSSDVTALIPAFFNIPRGMWFCCIISLALQPWKILASANGFLAFLDGYGIFMGPTAAIMIADYWVVRRGNLRIMDAYSSKPGATYMYFHGFNLNACFAYVCGMMLPFVGFVGTFGVSVPENATRIDEIGWYVSAVTAGVVYLVMCRIFPLANGMCGVTLPWVPTTDESMISRSNQSVAAQRLCIQFKR</sequence>
<feature type="transmembrane region" description="Helical" evidence="6">
    <location>
        <begin position="261"/>
        <end position="282"/>
    </location>
</feature>
<accession>A0A2H3IZP1</accession>
<dbReference type="GO" id="GO:0005886">
    <property type="term" value="C:plasma membrane"/>
    <property type="evidence" value="ECO:0007669"/>
    <property type="project" value="TreeGrafter"/>
</dbReference>
<keyword evidence="8" id="KW-1185">Reference proteome</keyword>
<keyword evidence="5 6" id="KW-0472">Membrane</keyword>
<dbReference type="InterPro" id="IPR001248">
    <property type="entry name" value="Pur-cyt_permease"/>
</dbReference>
<dbReference type="OrthoDB" id="2018619at2759"/>
<dbReference type="InterPro" id="IPR045225">
    <property type="entry name" value="Uracil/uridine/allantoin_perm"/>
</dbReference>
<dbReference type="PANTHER" id="PTHR30618">
    <property type="entry name" value="NCS1 FAMILY PURINE/PYRIMIDINE TRANSPORTER"/>
    <property type="match status" value="1"/>
</dbReference>
<feature type="transmembrane region" description="Helical" evidence="6">
    <location>
        <begin position="218"/>
        <end position="236"/>
    </location>
</feature>
<dbReference type="OMA" id="SAVMWTH"/>
<name>A0A2H3IZP1_WOLCO</name>
<dbReference type="GO" id="GO:0015205">
    <property type="term" value="F:nucleobase transmembrane transporter activity"/>
    <property type="evidence" value="ECO:0007669"/>
    <property type="project" value="TreeGrafter"/>
</dbReference>
<dbReference type="EMBL" id="KB467854">
    <property type="protein sequence ID" value="PCH35442.1"/>
    <property type="molecule type" value="Genomic_DNA"/>
</dbReference>
<feature type="transmembrane region" description="Helical" evidence="6">
    <location>
        <begin position="502"/>
        <end position="522"/>
    </location>
</feature>
<evidence type="ECO:0000313" key="7">
    <source>
        <dbReference type="EMBL" id="PCH35442.1"/>
    </source>
</evidence>
<feature type="transmembrane region" description="Helical" evidence="6">
    <location>
        <begin position="58"/>
        <end position="75"/>
    </location>
</feature>
<evidence type="ECO:0000256" key="6">
    <source>
        <dbReference type="SAM" id="Phobius"/>
    </source>
</evidence>
<feature type="transmembrane region" description="Helical" evidence="6">
    <location>
        <begin position="294"/>
        <end position="321"/>
    </location>
</feature>
<keyword evidence="4 6" id="KW-1133">Transmembrane helix</keyword>
<feature type="transmembrane region" description="Helical" evidence="6">
    <location>
        <begin position="87"/>
        <end position="108"/>
    </location>
</feature>
<evidence type="ECO:0000256" key="2">
    <source>
        <dbReference type="ARBA" id="ARBA00008974"/>
    </source>
</evidence>
<dbReference type="Gene3D" id="1.10.4160.10">
    <property type="entry name" value="Hydantoin permease"/>
    <property type="match status" value="1"/>
</dbReference>